<evidence type="ECO:0000259" key="1">
    <source>
        <dbReference type="Pfam" id="PF14090"/>
    </source>
</evidence>
<dbReference type="Pfam" id="PF14090">
    <property type="entry name" value="HTH_39"/>
    <property type="match status" value="1"/>
</dbReference>
<name>A0ABR8VF48_9BACT</name>
<keyword evidence="2" id="KW-0255">Endonuclease</keyword>
<dbReference type="GO" id="GO:0004519">
    <property type="term" value="F:endonuclease activity"/>
    <property type="evidence" value="ECO:0007669"/>
    <property type="project" value="UniProtKB-KW"/>
</dbReference>
<gene>
    <name evidence="2" type="ORF">H9626_14565</name>
</gene>
<accession>A0ABR8VF48</accession>
<evidence type="ECO:0000313" key="2">
    <source>
        <dbReference type="EMBL" id="MBD8003406.1"/>
    </source>
</evidence>
<dbReference type="EMBL" id="JACSPQ010000060">
    <property type="protein sequence ID" value="MBD8003406.1"/>
    <property type="molecule type" value="Genomic_DNA"/>
</dbReference>
<dbReference type="InterPro" id="IPR055245">
    <property type="entry name" value="HTH_proteobacteria"/>
</dbReference>
<sequence>MNKLPQSFINKLKSVTNKRPATVIRHILKHGYITTEELKNIYGYNHPPRAIRDVREQGVPIETYRIKGEDGRSIAAYRFGNPEDVDKQISKSAGRTVLSKALKRALIEKYGSKCFIYSERLNESLLQVDHRIPYEIGGEQDEQNVDMYMLLSPSANRAKSWTCEHCLNWEKHDASFCMSCFWAYPEHYTHIAGYHQRRITLTFTGDEIEDYAKLIRLVGEERVEKTIKSLIHHYLK</sequence>
<dbReference type="InterPro" id="IPR003615">
    <property type="entry name" value="HNH_nuc"/>
</dbReference>
<reference evidence="2 3" key="1">
    <citation type="submission" date="2020-08" db="EMBL/GenBank/DDBJ databases">
        <title>A Genomic Blueprint of the Chicken Gut Microbiome.</title>
        <authorList>
            <person name="Gilroy R."/>
            <person name="Ravi A."/>
            <person name="Getino M."/>
            <person name="Pursley I."/>
            <person name="Horton D.L."/>
            <person name="Alikhan N.-F."/>
            <person name="Baker D."/>
            <person name="Gharbi K."/>
            <person name="Hall N."/>
            <person name="Watson M."/>
            <person name="Adriaenssens E.M."/>
            <person name="Foster-Nyarko E."/>
            <person name="Jarju S."/>
            <person name="Secka A."/>
            <person name="Antonio M."/>
            <person name="Oren A."/>
            <person name="Chaudhuri R."/>
            <person name="La Ragione R.M."/>
            <person name="Hildebrand F."/>
            <person name="Pallen M.J."/>
        </authorList>
    </citation>
    <scope>NUCLEOTIDE SEQUENCE [LARGE SCALE GENOMIC DNA]</scope>
    <source>
        <strain evidence="2 3">Sa1YUN3</strain>
    </source>
</reference>
<organism evidence="2 3">
    <name type="scientific">Phocaeicola faecium</name>
    <dbReference type="NCBI Taxonomy" id="2762213"/>
    <lineage>
        <taxon>Bacteria</taxon>
        <taxon>Pseudomonadati</taxon>
        <taxon>Bacteroidota</taxon>
        <taxon>Bacteroidia</taxon>
        <taxon>Bacteroidales</taxon>
        <taxon>Bacteroidaceae</taxon>
        <taxon>Phocaeicola</taxon>
    </lineage>
</organism>
<keyword evidence="3" id="KW-1185">Reference proteome</keyword>
<keyword evidence="2" id="KW-0540">Nuclease</keyword>
<dbReference type="Proteomes" id="UP000616346">
    <property type="component" value="Unassembled WGS sequence"/>
</dbReference>
<dbReference type="CDD" id="cd00085">
    <property type="entry name" value="HNHc"/>
    <property type="match status" value="1"/>
</dbReference>
<protein>
    <submittedName>
        <fullName evidence="2">HNH endonuclease</fullName>
    </submittedName>
</protein>
<comment type="caution">
    <text evidence="2">The sequence shown here is derived from an EMBL/GenBank/DDBJ whole genome shotgun (WGS) entry which is preliminary data.</text>
</comment>
<feature type="domain" description="Winged helix-turn-helix" evidence="1">
    <location>
        <begin position="23"/>
        <end position="81"/>
    </location>
</feature>
<proteinExistence type="predicted"/>
<keyword evidence="2" id="KW-0378">Hydrolase</keyword>
<evidence type="ECO:0000313" key="3">
    <source>
        <dbReference type="Proteomes" id="UP000616346"/>
    </source>
</evidence>
<dbReference type="RefSeq" id="WP_191710947.1">
    <property type="nucleotide sequence ID" value="NZ_JACSPQ010000060.1"/>
</dbReference>